<evidence type="ECO:0000259" key="6">
    <source>
        <dbReference type="Pfam" id="PF07782"/>
    </source>
</evidence>
<keyword evidence="2 5" id="KW-0812">Transmembrane</keyword>
<evidence type="ECO:0000256" key="1">
    <source>
        <dbReference type="ARBA" id="ARBA00004141"/>
    </source>
</evidence>
<evidence type="ECO:0000256" key="3">
    <source>
        <dbReference type="ARBA" id="ARBA00022989"/>
    </source>
</evidence>
<keyword evidence="8" id="KW-1185">Reference proteome</keyword>
<organism evidence="7 8">
    <name type="scientific">Diploscapter pachys</name>
    <dbReference type="NCBI Taxonomy" id="2018661"/>
    <lineage>
        <taxon>Eukaryota</taxon>
        <taxon>Metazoa</taxon>
        <taxon>Ecdysozoa</taxon>
        <taxon>Nematoda</taxon>
        <taxon>Chromadorea</taxon>
        <taxon>Rhabditida</taxon>
        <taxon>Rhabditina</taxon>
        <taxon>Rhabditomorpha</taxon>
        <taxon>Rhabditoidea</taxon>
        <taxon>Rhabditidae</taxon>
        <taxon>Diploscapter</taxon>
    </lineage>
</organism>
<accession>A0A2A2J367</accession>
<sequence>MIRLWRKKCKAQRAADDFLFAVDNLESARNGLPLKYKWKEKMRQRLSIVLPFLKKEEEKGDGLFDRMFTRRTRQIMFYFVIAVQRVLSTRSRRLIILIVIVLSFEGPGMNILENLKETASSAACVQVNVLAAKRDISNYGKGLAQVKSYLHAIDDYMMQFVNIMRKVFKVTANLTKECKRLLRGPYKMCRDVFSNGYSTCMDKARYFSVAGGCSIVRSIEKICEVAKAYGDTVCSVPTMVKNGIKDSVVPMYETTFINTLNIVRLVYSIPRRIVDEGYGKAKQYYINVNDAAHMRIEFKSDQDDLDDESVGGLRERITRSLGSILSSYQKAIVIISNLIQWFFIPATILYSFIATLHFIYKYNYHDEYRNCYLTSEFDRINLDVQLREQPTALPLEEHENEMYIRRTAWKMNSTERPYFGFYLMMTILSFITPFFIFLMDIGVYKTLDGAYFILNLTNIEAPAHYELKASGNTTMSGLLNDLTEVFSPLTESIRSRDSAWRKCFSPPNPPDYVLFSLVIAAFILCIFLCRFQASSFPMTLVIPPFKKLVWLSRQALSTADYFFPERVRVRALFLYSKILEDRRSLLSEMLKRANPIVSGEDESVMRRAMQSRGYQRVDCCRCGAADMSLRDEANVRICGSCGSFYCVNCFCLMADCKNCNEFMQQVGKITMYYEEDGNVSDSSSDDSDEGE</sequence>
<feature type="transmembrane region" description="Helical" evidence="5">
    <location>
        <begin position="419"/>
        <end position="439"/>
    </location>
</feature>
<dbReference type="OrthoDB" id="5985669at2759"/>
<proteinExistence type="predicted"/>
<evidence type="ECO:0000313" key="8">
    <source>
        <dbReference type="Proteomes" id="UP000218231"/>
    </source>
</evidence>
<keyword evidence="3 5" id="KW-1133">Transmembrane helix</keyword>
<dbReference type="Proteomes" id="UP000218231">
    <property type="component" value="Unassembled WGS sequence"/>
</dbReference>
<reference evidence="7 8" key="1">
    <citation type="journal article" date="2017" name="Curr. Biol.">
        <title>Genome architecture and evolution of a unichromosomal asexual nematode.</title>
        <authorList>
            <person name="Fradin H."/>
            <person name="Zegar C."/>
            <person name="Gutwein M."/>
            <person name="Lucas J."/>
            <person name="Kovtun M."/>
            <person name="Corcoran D."/>
            <person name="Baugh L.R."/>
            <person name="Kiontke K."/>
            <person name="Gunsalus K."/>
            <person name="Fitch D.H."/>
            <person name="Piano F."/>
        </authorList>
    </citation>
    <scope>NUCLEOTIDE SEQUENCE [LARGE SCALE GENOMIC DNA]</scope>
    <source>
        <strain evidence="7">PF1309</strain>
    </source>
</reference>
<feature type="transmembrane region" description="Helical" evidence="5">
    <location>
        <begin position="512"/>
        <end position="531"/>
    </location>
</feature>
<keyword evidence="4 5" id="KW-0472">Membrane</keyword>
<dbReference type="PANTHER" id="PTHR21041:SF9">
    <property type="entry name" value="DENDRITIC CELL-SPECIFIC TRANSMEMBRANE PROTEIN-LIKE DOMAIN-CONTAINING PROTEIN"/>
    <property type="match status" value="1"/>
</dbReference>
<feature type="transmembrane region" description="Helical" evidence="5">
    <location>
        <begin position="338"/>
        <end position="360"/>
    </location>
</feature>
<feature type="domain" description="Dendritic cell-specific transmembrane protein-like" evidence="6">
    <location>
        <begin position="368"/>
        <end position="535"/>
    </location>
</feature>
<evidence type="ECO:0000256" key="4">
    <source>
        <dbReference type="ARBA" id="ARBA00023136"/>
    </source>
</evidence>
<dbReference type="PANTHER" id="PTHR21041">
    <property type="entry name" value="DENDRITIC CELL-SPECIFIC TRANSMEMBRANE PROTEIN"/>
    <property type="match status" value="1"/>
</dbReference>
<evidence type="ECO:0000256" key="5">
    <source>
        <dbReference type="SAM" id="Phobius"/>
    </source>
</evidence>
<comment type="subcellular location">
    <subcellularLocation>
        <location evidence="1">Membrane</location>
        <topology evidence="1">Multi-pass membrane protein</topology>
    </subcellularLocation>
</comment>
<protein>
    <recommendedName>
        <fullName evidence="6">Dendritic cell-specific transmembrane protein-like domain-containing protein</fullName>
    </recommendedName>
</protein>
<dbReference type="STRING" id="2018661.A0A2A2J367"/>
<dbReference type="Pfam" id="PF07782">
    <property type="entry name" value="DC_STAMP"/>
    <property type="match status" value="1"/>
</dbReference>
<dbReference type="InterPro" id="IPR051856">
    <property type="entry name" value="CSR-E3_Ligase_Protein"/>
</dbReference>
<dbReference type="GO" id="GO:0016020">
    <property type="term" value="C:membrane"/>
    <property type="evidence" value="ECO:0007669"/>
    <property type="project" value="UniProtKB-SubCell"/>
</dbReference>
<dbReference type="InterPro" id="IPR012858">
    <property type="entry name" value="DC_STAMP-like"/>
</dbReference>
<dbReference type="EMBL" id="LIAE01010728">
    <property type="protein sequence ID" value="PAV56039.1"/>
    <property type="molecule type" value="Genomic_DNA"/>
</dbReference>
<evidence type="ECO:0000256" key="2">
    <source>
        <dbReference type="ARBA" id="ARBA00022692"/>
    </source>
</evidence>
<dbReference type="AlphaFoldDB" id="A0A2A2J367"/>
<gene>
    <name evidence="7" type="ORF">WR25_06493</name>
</gene>
<evidence type="ECO:0000313" key="7">
    <source>
        <dbReference type="EMBL" id="PAV56039.1"/>
    </source>
</evidence>
<name>A0A2A2J367_9BILA</name>
<comment type="caution">
    <text evidence="7">The sequence shown here is derived from an EMBL/GenBank/DDBJ whole genome shotgun (WGS) entry which is preliminary data.</text>
</comment>
<dbReference type="Pfam" id="PF26039">
    <property type="entry name" value="Dcst2"/>
    <property type="match status" value="1"/>
</dbReference>